<reference evidence="3" key="1">
    <citation type="journal article" date="2021" name="BMC Genomics">
        <title>Chromosome-level genome assembly and manually-curated proteome of model necrotroph Parastagonospora nodorum Sn15 reveals a genome-wide trove of candidate effector homologs, and redundancy of virulence-related functions within an accessory chromosome.</title>
        <authorList>
            <person name="Bertazzoni S."/>
            <person name="Jones D.A.B."/>
            <person name="Phan H.T."/>
            <person name="Tan K.-C."/>
            <person name="Hane J.K."/>
        </authorList>
    </citation>
    <scope>NUCLEOTIDE SEQUENCE [LARGE SCALE GENOMIC DNA]</scope>
    <source>
        <strain evidence="3">SN15 / ATCC MYA-4574 / FGSC 10173)</strain>
    </source>
</reference>
<keyword evidence="1" id="KW-0732">Signal</keyword>
<dbReference type="AlphaFoldDB" id="A0A7U2I0W2"/>
<dbReference type="Proteomes" id="UP000663193">
    <property type="component" value="Chromosome 5"/>
</dbReference>
<proteinExistence type="predicted"/>
<evidence type="ECO:0000313" key="3">
    <source>
        <dbReference type="Proteomes" id="UP000663193"/>
    </source>
</evidence>
<dbReference type="VEuPathDB" id="FungiDB:JI435_432070"/>
<protein>
    <submittedName>
        <fullName evidence="2">Uncharacterized protein</fullName>
    </submittedName>
</protein>
<dbReference type="EMBL" id="CP069027">
    <property type="protein sequence ID" value="QRC95277.1"/>
    <property type="molecule type" value="Genomic_DNA"/>
</dbReference>
<evidence type="ECO:0000313" key="2">
    <source>
        <dbReference type="EMBL" id="QRC95277.1"/>
    </source>
</evidence>
<keyword evidence="3" id="KW-1185">Reference proteome</keyword>
<feature type="signal peptide" evidence="1">
    <location>
        <begin position="1"/>
        <end position="18"/>
    </location>
</feature>
<evidence type="ECO:0000256" key="1">
    <source>
        <dbReference type="SAM" id="SignalP"/>
    </source>
</evidence>
<gene>
    <name evidence="2" type="ORF">JI435_432070</name>
</gene>
<feature type="chain" id="PRO_5031326186" evidence="1">
    <location>
        <begin position="19"/>
        <end position="136"/>
    </location>
</feature>
<sequence length="136" mass="14979">MHFRPLLIIGAISYRCTAGPVEETSLMDLNGHVTPPMNITSIQNITTAGDIGRCSLNSLYCFKQIVKDFGYPIDQLIYQYCRDVGDKDPDCRTCATTGCVCAADCLRAVFQCADDKGWYSYTGSCLHNRCAVGECL</sequence>
<organism evidence="2 3">
    <name type="scientific">Phaeosphaeria nodorum (strain SN15 / ATCC MYA-4574 / FGSC 10173)</name>
    <name type="common">Glume blotch fungus</name>
    <name type="synonym">Parastagonospora nodorum</name>
    <dbReference type="NCBI Taxonomy" id="321614"/>
    <lineage>
        <taxon>Eukaryota</taxon>
        <taxon>Fungi</taxon>
        <taxon>Dikarya</taxon>
        <taxon>Ascomycota</taxon>
        <taxon>Pezizomycotina</taxon>
        <taxon>Dothideomycetes</taxon>
        <taxon>Pleosporomycetidae</taxon>
        <taxon>Pleosporales</taxon>
        <taxon>Pleosporineae</taxon>
        <taxon>Phaeosphaeriaceae</taxon>
        <taxon>Parastagonospora</taxon>
    </lineage>
</organism>
<accession>A0A7U2I0W2</accession>
<name>A0A7U2I0W2_PHANO</name>